<name>A0AAU9MXT4_9ASTR</name>
<sequence length="147" mass="17029">MEPIYVYILRFRLRYTVFPVIYPHTQDDCWKFRFLVILCYNRSVNKGLGKERVKVNHNDFKLAFTTVYDTRRAPSASIGNTINDTLGTTDERWVRVGNCCLKQQQNCVAPCPDILNFGIFTFIIEMIVKKGDNDLPGLTDVEKLVTK</sequence>
<dbReference type="AlphaFoldDB" id="A0AAU9MXT4"/>
<gene>
    <name evidence="1" type="ORF">LVIROSA_LOCUS18052</name>
</gene>
<dbReference type="Proteomes" id="UP001157418">
    <property type="component" value="Unassembled WGS sequence"/>
</dbReference>
<dbReference type="EMBL" id="CAKMRJ010003334">
    <property type="protein sequence ID" value="CAH1431332.1"/>
    <property type="molecule type" value="Genomic_DNA"/>
</dbReference>
<organism evidence="1 2">
    <name type="scientific">Lactuca virosa</name>
    <dbReference type="NCBI Taxonomy" id="75947"/>
    <lineage>
        <taxon>Eukaryota</taxon>
        <taxon>Viridiplantae</taxon>
        <taxon>Streptophyta</taxon>
        <taxon>Embryophyta</taxon>
        <taxon>Tracheophyta</taxon>
        <taxon>Spermatophyta</taxon>
        <taxon>Magnoliopsida</taxon>
        <taxon>eudicotyledons</taxon>
        <taxon>Gunneridae</taxon>
        <taxon>Pentapetalae</taxon>
        <taxon>asterids</taxon>
        <taxon>campanulids</taxon>
        <taxon>Asterales</taxon>
        <taxon>Asteraceae</taxon>
        <taxon>Cichorioideae</taxon>
        <taxon>Cichorieae</taxon>
        <taxon>Lactucinae</taxon>
        <taxon>Lactuca</taxon>
    </lineage>
</organism>
<comment type="caution">
    <text evidence="1">The sequence shown here is derived from an EMBL/GenBank/DDBJ whole genome shotgun (WGS) entry which is preliminary data.</text>
</comment>
<reference evidence="1 2" key="1">
    <citation type="submission" date="2022-01" db="EMBL/GenBank/DDBJ databases">
        <authorList>
            <person name="Xiong W."/>
            <person name="Schranz E."/>
        </authorList>
    </citation>
    <scope>NUCLEOTIDE SEQUENCE [LARGE SCALE GENOMIC DNA]</scope>
</reference>
<keyword evidence="2" id="KW-1185">Reference proteome</keyword>
<evidence type="ECO:0000313" key="1">
    <source>
        <dbReference type="EMBL" id="CAH1431332.1"/>
    </source>
</evidence>
<evidence type="ECO:0000313" key="2">
    <source>
        <dbReference type="Proteomes" id="UP001157418"/>
    </source>
</evidence>
<accession>A0AAU9MXT4</accession>
<proteinExistence type="predicted"/>
<protein>
    <submittedName>
        <fullName evidence="1">Uncharacterized protein</fullName>
    </submittedName>
</protein>